<dbReference type="Proteomes" id="UP000249746">
    <property type="component" value="Unassembled WGS sequence"/>
</dbReference>
<name>A0A2W6PP48_9HELI</name>
<gene>
    <name evidence="1" type="ORF">B6S12_03965</name>
</gene>
<dbReference type="OrthoDB" id="5325770at2"/>
<proteinExistence type="predicted"/>
<keyword evidence="2" id="KW-1185">Reference proteome</keyword>
<comment type="caution">
    <text evidence="1">The sequence shown here is derived from an EMBL/GenBank/DDBJ whole genome shotgun (WGS) entry which is preliminary data.</text>
</comment>
<evidence type="ECO:0000313" key="1">
    <source>
        <dbReference type="EMBL" id="PZT48493.1"/>
    </source>
</evidence>
<dbReference type="AlphaFoldDB" id="A0A2W6PP48"/>
<organism evidence="1 2">
    <name type="scientific">Helicobacter valdiviensis</name>
    <dbReference type="NCBI Taxonomy" id="1458358"/>
    <lineage>
        <taxon>Bacteria</taxon>
        <taxon>Pseudomonadati</taxon>
        <taxon>Campylobacterota</taxon>
        <taxon>Epsilonproteobacteria</taxon>
        <taxon>Campylobacterales</taxon>
        <taxon>Helicobacteraceae</taxon>
        <taxon>Helicobacter</taxon>
    </lineage>
</organism>
<protein>
    <submittedName>
        <fullName evidence="1">Uncharacterized protein</fullName>
    </submittedName>
</protein>
<reference evidence="1 2" key="1">
    <citation type="submission" date="2017-03" db="EMBL/GenBank/DDBJ databases">
        <title>Genomic and clinical evidence uncovers the enterohepatic species Helicobacter valdiviensis as a potential human intestinal pathogen.</title>
        <authorList>
            <person name="Fresia P."/>
            <person name="Jara R."/>
            <person name="Sierra R."/>
            <person name="Ferres I."/>
            <person name="Greif G."/>
            <person name="Iraola G."/>
            <person name="Collado L."/>
        </authorList>
    </citation>
    <scope>NUCLEOTIDE SEQUENCE [LARGE SCALE GENOMIC DNA]</scope>
    <source>
        <strain evidence="1 2">WBE14</strain>
    </source>
</reference>
<dbReference type="RefSeq" id="WP_111229521.1">
    <property type="nucleotide sequence ID" value="NZ_NBIU01000007.1"/>
</dbReference>
<accession>A0A2W6PP48</accession>
<evidence type="ECO:0000313" key="2">
    <source>
        <dbReference type="Proteomes" id="UP000249746"/>
    </source>
</evidence>
<dbReference type="EMBL" id="NBIU01000007">
    <property type="protein sequence ID" value="PZT48493.1"/>
    <property type="molecule type" value="Genomic_DNA"/>
</dbReference>
<sequence length="130" mass="15172">MRELNYPYNPNKATYKNAFGQILGELELKKGLNKLPLTQDGEYYEDSFKNVFFVYKGEGILDFSDAKKAYDFSTLPFLVLDYALLNKENLEDRLIKEFLEVYEININKGFVYLAPTNFLELDLKLTQGEE</sequence>